<feature type="non-terminal residue" evidence="1">
    <location>
        <position position="1"/>
    </location>
</feature>
<name>A0AA36FYL4_9BILA</name>
<reference evidence="1" key="1">
    <citation type="submission" date="2023-06" db="EMBL/GenBank/DDBJ databases">
        <authorList>
            <person name="Delattre M."/>
        </authorList>
    </citation>
    <scope>NUCLEOTIDE SEQUENCE</scope>
    <source>
        <strain evidence="1">AF72</strain>
    </source>
</reference>
<evidence type="ECO:0000313" key="1">
    <source>
        <dbReference type="EMBL" id="CAJ0566906.1"/>
    </source>
</evidence>
<keyword evidence="2" id="KW-1185">Reference proteome</keyword>
<organism evidence="1 2">
    <name type="scientific">Mesorhabditis spiculigera</name>
    <dbReference type="NCBI Taxonomy" id="96644"/>
    <lineage>
        <taxon>Eukaryota</taxon>
        <taxon>Metazoa</taxon>
        <taxon>Ecdysozoa</taxon>
        <taxon>Nematoda</taxon>
        <taxon>Chromadorea</taxon>
        <taxon>Rhabditida</taxon>
        <taxon>Rhabditina</taxon>
        <taxon>Rhabditomorpha</taxon>
        <taxon>Rhabditoidea</taxon>
        <taxon>Rhabditidae</taxon>
        <taxon>Mesorhabditinae</taxon>
        <taxon>Mesorhabditis</taxon>
    </lineage>
</organism>
<proteinExistence type="predicted"/>
<accession>A0AA36FYL4</accession>
<dbReference type="Proteomes" id="UP001177023">
    <property type="component" value="Unassembled WGS sequence"/>
</dbReference>
<sequence length="156" mass="18043">MGTHQDELIRDSREKLFEPWAKRVLIWQAQTNRDMTRAVKEMLESRIGLSDGKMCTVSSQYCDWPKDQPQHKILAAAIQAWKVVRNDSTAALRIQSLFRKEVAKDFGPEMDTMFFQCSTPNRDVLLMVRRHGINGHSGARWERVTMSLTANSLEDF</sequence>
<comment type="caution">
    <text evidence="1">The sequence shown here is derived from an EMBL/GenBank/DDBJ whole genome shotgun (WGS) entry which is preliminary data.</text>
</comment>
<dbReference type="EMBL" id="CATQJA010001352">
    <property type="protein sequence ID" value="CAJ0566906.1"/>
    <property type="molecule type" value="Genomic_DNA"/>
</dbReference>
<evidence type="ECO:0000313" key="2">
    <source>
        <dbReference type="Proteomes" id="UP001177023"/>
    </source>
</evidence>
<gene>
    <name evidence="1" type="ORF">MSPICULIGERA_LOCUS5487</name>
</gene>
<dbReference type="AlphaFoldDB" id="A0AA36FYL4"/>
<protein>
    <submittedName>
        <fullName evidence="1">Uncharacterized protein</fullName>
    </submittedName>
</protein>